<comment type="cofactor">
    <cofactor evidence="7">
        <name>Zn(2+)</name>
        <dbReference type="ChEBI" id="CHEBI:29105"/>
    </cofactor>
    <text evidence="7">Binds 1 zinc ion.</text>
</comment>
<dbReference type="OrthoDB" id="9773538at2"/>
<dbReference type="Gene3D" id="1.10.1370.10">
    <property type="entry name" value="Neurolysin, domain 3"/>
    <property type="match status" value="1"/>
</dbReference>
<reference evidence="10" key="1">
    <citation type="submission" date="2016-04" db="EMBL/GenBank/DDBJ databases">
        <title>Draft genome sequence of Paludibacter jiangxiensis strain NM7.</title>
        <authorList>
            <person name="Qiu Y."/>
            <person name="Matsuura N."/>
            <person name="Ohashi A."/>
            <person name="Tourlousse M.D."/>
            <person name="Sekiguchi Y."/>
        </authorList>
    </citation>
    <scope>NUCLEOTIDE SEQUENCE [LARGE SCALE GENOMIC DNA]</scope>
    <source>
        <strain evidence="10">NM7</strain>
    </source>
</reference>
<keyword evidence="4 7" id="KW-0378">Hydrolase</keyword>
<dbReference type="GO" id="GO:0004180">
    <property type="term" value="F:carboxypeptidase activity"/>
    <property type="evidence" value="ECO:0007669"/>
    <property type="project" value="TreeGrafter"/>
</dbReference>
<comment type="caution">
    <text evidence="9">The sequence shown here is derived from an EMBL/GenBank/DDBJ whole genome shotgun (WGS) entry which is preliminary data.</text>
</comment>
<reference evidence="10" key="2">
    <citation type="journal article" date="2017" name="Genome Announc.">
        <title>Draft genome sequence of Paludibacter jiangxiensis NM7(T), a propionate-producing fermentative bacterium.</title>
        <authorList>
            <person name="Qiu Y.-L."/>
            <person name="Tourlousse D.M."/>
            <person name="Matsuura N."/>
            <person name="Ohashi A."/>
            <person name="Sekiguchi Y."/>
        </authorList>
    </citation>
    <scope>NUCLEOTIDE SEQUENCE [LARGE SCALE GENOMIC DNA]</scope>
    <source>
        <strain evidence="10">NM7</strain>
    </source>
</reference>
<organism evidence="9 10">
    <name type="scientific">Paludibacter jiangxiensis</name>
    <dbReference type="NCBI Taxonomy" id="681398"/>
    <lineage>
        <taxon>Bacteria</taxon>
        <taxon>Pseudomonadati</taxon>
        <taxon>Bacteroidota</taxon>
        <taxon>Bacteroidia</taxon>
        <taxon>Bacteroidales</taxon>
        <taxon>Paludibacteraceae</taxon>
        <taxon>Paludibacter</taxon>
    </lineage>
</organism>
<evidence type="ECO:0000256" key="7">
    <source>
        <dbReference type="RuleBase" id="RU003435"/>
    </source>
</evidence>
<feature type="domain" description="Peptidase M3A/M3B catalytic" evidence="8">
    <location>
        <begin position="240"/>
        <end position="687"/>
    </location>
</feature>
<dbReference type="Pfam" id="PF01432">
    <property type="entry name" value="Peptidase_M3"/>
    <property type="match status" value="1"/>
</dbReference>
<dbReference type="FunFam" id="3.40.390.10:FF:000009">
    <property type="entry name" value="Oligopeptidase A"/>
    <property type="match status" value="1"/>
</dbReference>
<keyword evidence="5 7" id="KW-0862">Zinc</keyword>
<name>A0A171AK31_9BACT</name>
<dbReference type="STRING" id="681398.PJIAN_4408"/>
<dbReference type="InterPro" id="IPR045090">
    <property type="entry name" value="Pept_M3A_M3B"/>
</dbReference>
<dbReference type="InterPro" id="IPR001567">
    <property type="entry name" value="Pept_M3A_M3B_dom"/>
</dbReference>
<keyword evidence="2 7" id="KW-0645">Protease</keyword>
<evidence type="ECO:0000256" key="6">
    <source>
        <dbReference type="ARBA" id="ARBA00023049"/>
    </source>
</evidence>
<keyword evidence="10" id="KW-1185">Reference proteome</keyword>
<proteinExistence type="inferred from homology"/>
<dbReference type="EMBL" id="BDCR01000004">
    <property type="protein sequence ID" value="GAT63866.1"/>
    <property type="molecule type" value="Genomic_DNA"/>
</dbReference>
<dbReference type="InterPro" id="IPR024077">
    <property type="entry name" value="Neurolysin/TOP_dom2"/>
</dbReference>
<dbReference type="RefSeq" id="WP_068705449.1">
    <property type="nucleotide sequence ID" value="NZ_BDCR01000004.1"/>
</dbReference>
<keyword evidence="3 7" id="KW-0479">Metal-binding</keyword>
<dbReference type="Gene3D" id="3.40.390.10">
    <property type="entry name" value="Collagenase (Catalytic Domain)"/>
    <property type="match status" value="1"/>
</dbReference>
<evidence type="ECO:0000256" key="5">
    <source>
        <dbReference type="ARBA" id="ARBA00022833"/>
    </source>
</evidence>
<protein>
    <submittedName>
        <fullName evidence="9">Peptidyl-dipeptidase Dcp</fullName>
    </submittedName>
</protein>
<gene>
    <name evidence="9" type="ORF">PJIAN_4408</name>
</gene>
<dbReference type="GO" id="GO:0005829">
    <property type="term" value="C:cytosol"/>
    <property type="evidence" value="ECO:0007669"/>
    <property type="project" value="TreeGrafter"/>
</dbReference>
<dbReference type="GO" id="GO:0046872">
    <property type="term" value="F:metal ion binding"/>
    <property type="evidence" value="ECO:0007669"/>
    <property type="project" value="UniProtKB-UniRule"/>
</dbReference>
<dbReference type="AlphaFoldDB" id="A0A171AK31"/>
<comment type="similarity">
    <text evidence="1 7">Belongs to the peptidase M3 family.</text>
</comment>
<evidence type="ECO:0000256" key="4">
    <source>
        <dbReference type="ARBA" id="ARBA00022801"/>
    </source>
</evidence>
<dbReference type="PANTHER" id="PTHR43660">
    <property type="entry name" value="DIPEPTIDYL CARBOXYPEPTIDASE"/>
    <property type="match status" value="1"/>
</dbReference>
<dbReference type="PANTHER" id="PTHR43660:SF1">
    <property type="entry name" value="DIPEPTIDYL CARBOXYPEPTIDASE"/>
    <property type="match status" value="1"/>
</dbReference>
<evidence type="ECO:0000256" key="1">
    <source>
        <dbReference type="ARBA" id="ARBA00006040"/>
    </source>
</evidence>
<dbReference type="SUPFAM" id="SSF55486">
    <property type="entry name" value="Metalloproteases ('zincins'), catalytic domain"/>
    <property type="match status" value="1"/>
</dbReference>
<sequence length="694" mass="79393">MTEKSTLSSYNSISNNPFLHPFDTPHAAIPFNEIKLEHYLPSFQEAIRIHESEIDAIVGNKDVPTFQNTIEALENSGRLLSLVTNTFFNLNSAETTDEMQQLAEEISPMLTDHSNNISLNAQLFERVKQVFIQKDYLELVAEQQTLLQKTYDSFADNGANLNDTDKITYRNLTEKLDTASLTFDRNILKEVNDYSLIISDKQRLTGLSDDYLEAAAAKASAKGQNGWLLDLTAPSYVPAMKFLDNRELRQQLYMAFCTKGIHNDANDNQEIIRSIVNNRLQLAQLLGHKTYAEYVLKDRMAETSDNVYKLLNELLTAYKPVADKEIEAVQKYAASLGFTEQLKPWDWAYYAEKLKDQTFTFNEDSLRPYFELNNVITGVFGLATKLYGITFKENTNIPVYHPEVKTFEVFDQDGQYLALLYTDFFPRQGKRPGAWMTEFKGQWKDGEDNHRPHISLVMNFTRPTKTKPALLSFDEVKTFLHEFGHALHGIFSNTIYLSLSGTSVYRDFVECPSQFMENYAVEKEFLDDFAFQYQTKELIPFEMIQKIKNAENYNIGYQCIRQLNFGFIDMAWHMLEKDFSTNVIEFEKQAEKQTQLLPSLENTCISSAFGHIFSGGYAAGYYSYKWAEVLAADSFAAFQNAGIFNQDVANSFRNNILSNGGSEKPMTLYKRFRGQDPSINALLIANGITLHTTK</sequence>
<evidence type="ECO:0000256" key="3">
    <source>
        <dbReference type="ARBA" id="ARBA00022723"/>
    </source>
</evidence>
<dbReference type="Proteomes" id="UP000076586">
    <property type="component" value="Unassembled WGS sequence"/>
</dbReference>
<evidence type="ECO:0000313" key="9">
    <source>
        <dbReference type="EMBL" id="GAT63866.1"/>
    </source>
</evidence>
<dbReference type="GO" id="GO:0004222">
    <property type="term" value="F:metalloendopeptidase activity"/>
    <property type="evidence" value="ECO:0007669"/>
    <property type="project" value="InterPro"/>
</dbReference>
<evidence type="ECO:0000313" key="10">
    <source>
        <dbReference type="Proteomes" id="UP000076586"/>
    </source>
</evidence>
<evidence type="ECO:0000259" key="8">
    <source>
        <dbReference type="Pfam" id="PF01432"/>
    </source>
</evidence>
<dbReference type="CDD" id="cd06456">
    <property type="entry name" value="M3A_DCP"/>
    <property type="match status" value="1"/>
</dbReference>
<evidence type="ECO:0000256" key="2">
    <source>
        <dbReference type="ARBA" id="ARBA00022670"/>
    </source>
</evidence>
<dbReference type="InterPro" id="IPR034005">
    <property type="entry name" value="M3A_DCP"/>
</dbReference>
<accession>A0A171AK31</accession>
<dbReference type="InterPro" id="IPR024079">
    <property type="entry name" value="MetalloPept_cat_dom_sf"/>
</dbReference>
<keyword evidence="6 7" id="KW-0482">Metalloprotease</keyword>
<dbReference type="GO" id="GO:0006508">
    <property type="term" value="P:proteolysis"/>
    <property type="evidence" value="ECO:0007669"/>
    <property type="project" value="UniProtKB-KW"/>
</dbReference>